<dbReference type="InterPro" id="IPR052514">
    <property type="entry name" value="SAM-dependent_MTase"/>
</dbReference>
<dbReference type="InterPro" id="IPR029063">
    <property type="entry name" value="SAM-dependent_MTases_sf"/>
</dbReference>
<gene>
    <name evidence="2" type="ORF">SAMN05443551_2037</name>
</gene>
<sequence>MSLPMPREAAAMIHRTRRPQTAIGRSLDVYYRDDARNARMDALNAQFVREGSLAFDIGAHVGDRTGSFLRLGARVVALEPQPRVFRALRLIHGRSDRTTLVCAAAGERPGSLELHVNTANPTVSTASPEFIAAAAGASEWRGQVWDERIEVPVTTLDHLIAGHGAPDFIKIDVEGHELAALRGLTRCVPALSFEFTTIQRETALECLRYVSSLGPYWFNYSLGEDHKLIHPDWIGADAIGKELMNLPMSANSGDVFAQLV</sequence>
<dbReference type="NCBIfam" id="TIGR01444">
    <property type="entry name" value="fkbM_fam"/>
    <property type="match status" value="1"/>
</dbReference>
<protein>
    <submittedName>
        <fullName evidence="2">Methyltransferase, FkbM family</fullName>
    </submittedName>
</protein>
<dbReference type="GO" id="GO:0008168">
    <property type="term" value="F:methyltransferase activity"/>
    <property type="evidence" value="ECO:0007669"/>
    <property type="project" value="UniProtKB-KW"/>
</dbReference>
<keyword evidence="3" id="KW-1185">Reference proteome</keyword>
<keyword evidence="2" id="KW-0808">Transferase</keyword>
<dbReference type="GO" id="GO:0032259">
    <property type="term" value="P:methylation"/>
    <property type="evidence" value="ECO:0007669"/>
    <property type="project" value="UniProtKB-KW"/>
</dbReference>
<reference evidence="2 3" key="1">
    <citation type="submission" date="2016-11" db="EMBL/GenBank/DDBJ databases">
        <authorList>
            <person name="Jaros S."/>
            <person name="Januszkiewicz K."/>
            <person name="Wedrychowicz H."/>
        </authorList>
    </citation>
    <scope>NUCLEOTIDE SEQUENCE [LARGE SCALE GENOMIC DNA]</scope>
    <source>
        <strain evidence="2 3">DSM 29431</strain>
    </source>
</reference>
<evidence type="ECO:0000259" key="1">
    <source>
        <dbReference type="Pfam" id="PF05050"/>
    </source>
</evidence>
<dbReference type="Proteomes" id="UP000184221">
    <property type="component" value="Unassembled WGS sequence"/>
</dbReference>
<dbReference type="Gene3D" id="3.40.50.150">
    <property type="entry name" value="Vaccinia Virus protein VP39"/>
    <property type="match status" value="1"/>
</dbReference>
<keyword evidence="2" id="KW-0489">Methyltransferase</keyword>
<dbReference type="PANTHER" id="PTHR34203">
    <property type="entry name" value="METHYLTRANSFERASE, FKBM FAMILY PROTEIN"/>
    <property type="match status" value="1"/>
</dbReference>
<dbReference type="SUPFAM" id="SSF53335">
    <property type="entry name" value="S-adenosyl-L-methionine-dependent methyltransferases"/>
    <property type="match status" value="1"/>
</dbReference>
<name>A0A1M5S7W1_9RHOB</name>
<feature type="domain" description="Methyltransferase FkbM" evidence="1">
    <location>
        <begin position="56"/>
        <end position="199"/>
    </location>
</feature>
<dbReference type="STRING" id="996342.SAMN05443551_2037"/>
<accession>A0A1M5S7W1</accession>
<dbReference type="AlphaFoldDB" id="A0A1M5S7W1"/>
<evidence type="ECO:0000313" key="3">
    <source>
        <dbReference type="Proteomes" id="UP000184221"/>
    </source>
</evidence>
<evidence type="ECO:0000313" key="2">
    <source>
        <dbReference type="EMBL" id="SHH34559.1"/>
    </source>
</evidence>
<organism evidence="2 3">
    <name type="scientific">Marivita hallyeonensis</name>
    <dbReference type="NCBI Taxonomy" id="996342"/>
    <lineage>
        <taxon>Bacteria</taxon>
        <taxon>Pseudomonadati</taxon>
        <taxon>Pseudomonadota</taxon>
        <taxon>Alphaproteobacteria</taxon>
        <taxon>Rhodobacterales</taxon>
        <taxon>Roseobacteraceae</taxon>
        <taxon>Marivita</taxon>
    </lineage>
</organism>
<proteinExistence type="predicted"/>
<dbReference type="PANTHER" id="PTHR34203:SF15">
    <property type="entry name" value="SLL1173 PROTEIN"/>
    <property type="match status" value="1"/>
</dbReference>
<dbReference type="EMBL" id="FQXC01000002">
    <property type="protein sequence ID" value="SHH34559.1"/>
    <property type="molecule type" value="Genomic_DNA"/>
</dbReference>
<dbReference type="InterPro" id="IPR006342">
    <property type="entry name" value="FkbM_mtfrase"/>
</dbReference>
<dbReference type="Pfam" id="PF05050">
    <property type="entry name" value="Methyltransf_21"/>
    <property type="match status" value="1"/>
</dbReference>